<name>A0A7Y0U6I2_9ACTO</name>
<dbReference type="InterPro" id="IPR003736">
    <property type="entry name" value="PAAI_dom"/>
</dbReference>
<dbReference type="PANTHER" id="PTHR43240:SF5">
    <property type="entry name" value="1,4-DIHYDROXY-2-NAPHTHOYL-COA THIOESTERASE 1"/>
    <property type="match status" value="1"/>
</dbReference>
<dbReference type="Proteomes" id="UP000575397">
    <property type="component" value="Unassembled WGS sequence"/>
</dbReference>
<evidence type="ECO:0000256" key="2">
    <source>
        <dbReference type="ARBA" id="ARBA00022801"/>
    </source>
</evidence>
<dbReference type="GO" id="GO:0005829">
    <property type="term" value="C:cytosol"/>
    <property type="evidence" value="ECO:0007669"/>
    <property type="project" value="TreeGrafter"/>
</dbReference>
<evidence type="ECO:0000256" key="3">
    <source>
        <dbReference type="SAM" id="MobiDB-lite"/>
    </source>
</evidence>
<comment type="similarity">
    <text evidence="1">Belongs to the thioesterase PaaI family.</text>
</comment>
<evidence type="ECO:0000256" key="1">
    <source>
        <dbReference type="ARBA" id="ARBA00008324"/>
    </source>
</evidence>
<dbReference type="Gene3D" id="3.10.129.10">
    <property type="entry name" value="Hotdog Thioesterase"/>
    <property type="match status" value="1"/>
</dbReference>
<dbReference type="EMBL" id="JABCUS010000014">
    <property type="protein sequence ID" value="NMX03748.1"/>
    <property type="molecule type" value="Genomic_DNA"/>
</dbReference>
<dbReference type="SUPFAM" id="SSF54637">
    <property type="entry name" value="Thioesterase/thiol ester dehydrase-isomerase"/>
    <property type="match status" value="1"/>
</dbReference>
<evidence type="ECO:0000313" key="6">
    <source>
        <dbReference type="Proteomes" id="UP000575397"/>
    </source>
</evidence>
<dbReference type="InterPro" id="IPR006683">
    <property type="entry name" value="Thioestr_dom"/>
</dbReference>
<dbReference type="NCBIfam" id="TIGR00369">
    <property type="entry name" value="unchar_dom_1"/>
    <property type="match status" value="1"/>
</dbReference>
<accession>A0A7Y0U6I2</accession>
<dbReference type="RefSeq" id="WP_169762842.1">
    <property type="nucleotide sequence ID" value="NZ_JABCUP010000009.1"/>
</dbReference>
<organism evidence="5 6">
    <name type="scientific">Mobiluncus mulieris</name>
    <dbReference type="NCBI Taxonomy" id="2052"/>
    <lineage>
        <taxon>Bacteria</taxon>
        <taxon>Bacillati</taxon>
        <taxon>Actinomycetota</taxon>
        <taxon>Actinomycetes</taxon>
        <taxon>Actinomycetales</taxon>
        <taxon>Actinomycetaceae</taxon>
        <taxon>Mobiluncus</taxon>
    </lineage>
</organism>
<dbReference type="Pfam" id="PF03061">
    <property type="entry name" value="4HBT"/>
    <property type="match status" value="1"/>
</dbReference>
<dbReference type="PANTHER" id="PTHR43240">
    <property type="entry name" value="1,4-DIHYDROXY-2-NAPHTHOYL-COA THIOESTERASE 1"/>
    <property type="match status" value="1"/>
</dbReference>
<proteinExistence type="inferred from homology"/>
<dbReference type="AlphaFoldDB" id="A0A7Y0U6I2"/>
<evidence type="ECO:0000313" key="5">
    <source>
        <dbReference type="EMBL" id="NMX03748.1"/>
    </source>
</evidence>
<gene>
    <name evidence="5" type="ORF">HHJ77_07355</name>
</gene>
<feature type="domain" description="Thioesterase" evidence="4">
    <location>
        <begin position="59"/>
        <end position="135"/>
    </location>
</feature>
<feature type="region of interest" description="Disordered" evidence="3">
    <location>
        <begin position="1"/>
        <end position="30"/>
    </location>
</feature>
<evidence type="ECO:0000259" key="4">
    <source>
        <dbReference type="Pfam" id="PF03061"/>
    </source>
</evidence>
<dbReference type="GO" id="GO:0061522">
    <property type="term" value="F:1,4-dihydroxy-2-naphthoyl-CoA thioesterase activity"/>
    <property type="evidence" value="ECO:0007669"/>
    <property type="project" value="TreeGrafter"/>
</dbReference>
<keyword evidence="2" id="KW-0378">Hydrolase</keyword>
<comment type="caution">
    <text evidence="5">The sequence shown here is derived from an EMBL/GenBank/DDBJ whole genome shotgun (WGS) entry which is preliminary data.</text>
</comment>
<feature type="compositionally biased region" description="Polar residues" evidence="3">
    <location>
        <begin position="1"/>
        <end position="16"/>
    </location>
</feature>
<sequence>MNTKPTVGNIGETTTGKAGETRETGKPGEAGTKLGIEIRAITAESAEATMPVVGNRQPYGLLHGGATALLAEHTASVAAGAWAATHGMAAVGANLTITHVRPAQSGTVRCTAQAQHLGRRTAVYAFQVVSETSGKLISFGSVSCQLVAKNPDGAS</sequence>
<dbReference type="CDD" id="cd03443">
    <property type="entry name" value="PaaI_thioesterase"/>
    <property type="match status" value="1"/>
</dbReference>
<dbReference type="InterPro" id="IPR029069">
    <property type="entry name" value="HotDog_dom_sf"/>
</dbReference>
<reference evidence="5 6" key="1">
    <citation type="submission" date="2020-04" db="EMBL/GenBank/DDBJ databases">
        <title>Antimicrobial susceptibility and clonality of vaginal-derived multi-drug resistant Mobiluncus isolates in China.</title>
        <authorList>
            <person name="Zhang X."/>
        </authorList>
    </citation>
    <scope>NUCLEOTIDE SEQUENCE [LARGE SCALE GENOMIC DNA]</scope>
    <source>
        <strain evidence="5 6">12</strain>
    </source>
</reference>
<protein>
    <submittedName>
        <fullName evidence="5">Hotdog fold thioesterase</fullName>
    </submittedName>
</protein>